<keyword evidence="2" id="KW-1185">Reference proteome</keyword>
<dbReference type="RefSeq" id="WP_318107701.1">
    <property type="nucleotide sequence ID" value="NZ_CP137573.1"/>
</dbReference>
<reference evidence="1 2" key="1">
    <citation type="submission" date="2023-10" db="EMBL/GenBank/DDBJ databases">
        <title>The genome sequence of Streptomyces sp. HUAS YS2.</title>
        <authorList>
            <person name="Mo P."/>
        </authorList>
    </citation>
    <scope>NUCLEOTIDE SEQUENCE [LARGE SCALE GENOMIC DNA]</scope>
    <source>
        <strain evidence="1 2">HUAS YS2</strain>
    </source>
</reference>
<sequence length="54" mass="5787">MSLQTSVTFAAAKKNRVPLAEIDVREAATAKKIGRLLPLTADRAERASSFNSAL</sequence>
<dbReference type="EMBL" id="CP137573">
    <property type="protein sequence ID" value="WOX25250.1"/>
    <property type="molecule type" value="Genomic_DNA"/>
</dbReference>
<evidence type="ECO:0000313" key="1">
    <source>
        <dbReference type="EMBL" id="WOX25250.1"/>
    </source>
</evidence>
<accession>A0ABZ0M124</accession>
<gene>
    <name evidence="1" type="primary">fxsA</name>
    <name evidence="1" type="ORF">R2D22_29290</name>
</gene>
<dbReference type="Proteomes" id="UP001301731">
    <property type="component" value="Chromosome"/>
</dbReference>
<name>A0ABZ0M124_9ACTN</name>
<evidence type="ECO:0000313" key="2">
    <source>
        <dbReference type="Proteomes" id="UP001301731"/>
    </source>
</evidence>
<protein>
    <submittedName>
        <fullName evidence="1">FxSxx-COOH cyclophane-containing RiPP peptide</fullName>
    </submittedName>
</protein>
<organism evidence="1 2">
    <name type="scientific">Streptomyces solicathayae</name>
    <dbReference type="NCBI Taxonomy" id="3081768"/>
    <lineage>
        <taxon>Bacteria</taxon>
        <taxon>Bacillati</taxon>
        <taxon>Actinomycetota</taxon>
        <taxon>Actinomycetes</taxon>
        <taxon>Kitasatosporales</taxon>
        <taxon>Streptomycetaceae</taxon>
        <taxon>Streptomyces</taxon>
    </lineage>
</organism>
<proteinExistence type="predicted"/>
<dbReference type="InterPro" id="IPR026334">
    <property type="entry name" value="FxSxx-COOH"/>
</dbReference>
<dbReference type="NCBIfam" id="TIGR04268">
    <property type="entry name" value="FxSxx-COOH"/>
    <property type="match status" value="1"/>
</dbReference>